<gene>
    <name evidence="3" type="ORF">S03H2_52979</name>
</gene>
<accession>X1HLI7</accession>
<proteinExistence type="predicted"/>
<evidence type="ECO:0000256" key="1">
    <source>
        <dbReference type="SAM" id="Coils"/>
    </source>
</evidence>
<dbReference type="PANTHER" id="PTHR41259:SF1">
    <property type="entry name" value="DOUBLE-STRAND BREAK REPAIR RAD50 ATPASE, PUTATIVE-RELATED"/>
    <property type="match status" value="1"/>
</dbReference>
<evidence type="ECO:0000313" key="3">
    <source>
        <dbReference type="EMBL" id="GAH70352.1"/>
    </source>
</evidence>
<dbReference type="PANTHER" id="PTHR41259">
    <property type="entry name" value="DOUBLE-STRAND BREAK REPAIR RAD50 ATPASE, PUTATIVE-RELATED"/>
    <property type="match status" value="1"/>
</dbReference>
<dbReference type="GO" id="GO:0016887">
    <property type="term" value="F:ATP hydrolysis activity"/>
    <property type="evidence" value="ECO:0007669"/>
    <property type="project" value="InterPro"/>
</dbReference>
<dbReference type="Pfam" id="PF13476">
    <property type="entry name" value="AAA_23"/>
    <property type="match status" value="1"/>
</dbReference>
<dbReference type="GO" id="GO:0006302">
    <property type="term" value="P:double-strand break repair"/>
    <property type="evidence" value="ECO:0007669"/>
    <property type="project" value="InterPro"/>
</dbReference>
<dbReference type="EMBL" id="BARU01033695">
    <property type="protein sequence ID" value="GAH70352.1"/>
    <property type="molecule type" value="Genomic_DNA"/>
</dbReference>
<organism evidence="3">
    <name type="scientific">marine sediment metagenome</name>
    <dbReference type="NCBI Taxonomy" id="412755"/>
    <lineage>
        <taxon>unclassified sequences</taxon>
        <taxon>metagenomes</taxon>
        <taxon>ecological metagenomes</taxon>
    </lineage>
</organism>
<sequence length="236" mass="26472">MIITSIYIDGFGIFNNFSLENLQGGINLISGNNETGKSTLLKFLRYTLFGYPRAIEERMPPLNGGNHGGRIVAIHSDGNEAVFERYSGVKGGPTTLNYDGRTYDDQNQWLLLLGNANNNLYDNVYAFSLEELINIDSLKASGVEDKIFSLGLGLGRFSIGDAESNIHKKIESIYIPRGGVQKIPKILDGIQFKSNRIHKIQDNLPRYNELVQTIEMISGEVRKIEDEVNELRKEKD</sequence>
<dbReference type="SUPFAM" id="SSF52540">
    <property type="entry name" value="P-loop containing nucleoside triphosphate hydrolases"/>
    <property type="match status" value="1"/>
</dbReference>
<name>X1HLI7_9ZZZZ</name>
<protein>
    <recommendedName>
        <fullName evidence="2">Rad50/SbcC-type AAA domain-containing protein</fullName>
    </recommendedName>
</protein>
<keyword evidence="1" id="KW-0175">Coiled coil</keyword>
<reference evidence="3" key="1">
    <citation type="journal article" date="2014" name="Front. Microbiol.">
        <title>High frequency of phylogenetically diverse reductive dehalogenase-homologous genes in deep subseafloor sedimentary metagenomes.</title>
        <authorList>
            <person name="Kawai M."/>
            <person name="Futagami T."/>
            <person name="Toyoda A."/>
            <person name="Takaki Y."/>
            <person name="Nishi S."/>
            <person name="Hori S."/>
            <person name="Arai W."/>
            <person name="Tsubouchi T."/>
            <person name="Morono Y."/>
            <person name="Uchiyama I."/>
            <person name="Ito T."/>
            <person name="Fujiyama A."/>
            <person name="Inagaki F."/>
            <person name="Takami H."/>
        </authorList>
    </citation>
    <scope>NUCLEOTIDE SEQUENCE</scope>
    <source>
        <strain evidence="3">Expedition CK06-06</strain>
    </source>
</reference>
<dbReference type="Gene3D" id="3.40.50.300">
    <property type="entry name" value="P-loop containing nucleotide triphosphate hydrolases"/>
    <property type="match status" value="1"/>
</dbReference>
<feature type="domain" description="Rad50/SbcC-type AAA" evidence="2">
    <location>
        <begin position="5"/>
        <end position="140"/>
    </location>
</feature>
<dbReference type="InterPro" id="IPR038729">
    <property type="entry name" value="Rad50/SbcC_AAA"/>
</dbReference>
<feature type="non-terminal residue" evidence="3">
    <location>
        <position position="236"/>
    </location>
</feature>
<comment type="caution">
    <text evidence="3">The sequence shown here is derived from an EMBL/GenBank/DDBJ whole genome shotgun (WGS) entry which is preliminary data.</text>
</comment>
<dbReference type="AlphaFoldDB" id="X1HLI7"/>
<feature type="coiled-coil region" evidence="1">
    <location>
        <begin position="207"/>
        <end position="234"/>
    </location>
</feature>
<evidence type="ECO:0000259" key="2">
    <source>
        <dbReference type="Pfam" id="PF13476"/>
    </source>
</evidence>
<dbReference type="InterPro" id="IPR027417">
    <property type="entry name" value="P-loop_NTPase"/>
</dbReference>